<feature type="region of interest" description="Disordered" evidence="1">
    <location>
        <begin position="106"/>
        <end position="125"/>
    </location>
</feature>
<proteinExistence type="predicted"/>
<evidence type="ECO:0000313" key="2">
    <source>
        <dbReference type="EMBL" id="KAK3601492.1"/>
    </source>
</evidence>
<dbReference type="EMBL" id="JAEAOA010001671">
    <property type="protein sequence ID" value="KAK3601492.1"/>
    <property type="molecule type" value="Genomic_DNA"/>
</dbReference>
<dbReference type="Proteomes" id="UP001195483">
    <property type="component" value="Unassembled WGS sequence"/>
</dbReference>
<reference evidence="2" key="2">
    <citation type="journal article" date="2021" name="Genome Biol. Evol.">
        <title>Developing a high-quality reference genome for a parasitic bivalve with doubly uniparental inheritance (Bivalvia: Unionida).</title>
        <authorList>
            <person name="Smith C.H."/>
        </authorList>
    </citation>
    <scope>NUCLEOTIDE SEQUENCE</scope>
    <source>
        <strain evidence="2">CHS0354</strain>
        <tissue evidence="2">Mantle</tissue>
    </source>
</reference>
<organism evidence="2 3">
    <name type="scientific">Potamilus streckersoni</name>
    <dbReference type="NCBI Taxonomy" id="2493646"/>
    <lineage>
        <taxon>Eukaryota</taxon>
        <taxon>Metazoa</taxon>
        <taxon>Spiralia</taxon>
        <taxon>Lophotrochozoa</taxon>
        <taxon>Mollusca</taxon>
        <taxon>Bivalvia</taxon>
        <taxon>Autobranchia</taxon>
        <taxon>Heteroconchia</taxon>
        <taxon>Palaeoheterodonta</taxon>
        <taxon>Unionida</taxon>
        <taxon>Unionoidea</taxon>
        <taxon>Unionidae</taxon>
        <taxon>Ambleminae</taxon>
        <taxon>Lampsilini</taxon>
        <taxon>Potamilus</taxon>
    </lineage>
</organism>
<protein>
    <submittedName>
        <fullName evidence="2">Uncharacterized protein</fullName>
    </submittedName>
</protein>
<reference evidence="2" key="3">
    <citation type="submission" date="2023-05" db="EMBL/GenBank/DDBJ databases">
        <authorList>
            <person name="Smith C.H."/>
        </authorList>
    </citation>
    <scope>NUCLEOTIDE SEQUENCE</scope>
    <source>
        <strain evidence="2">CHS0354</strain>
        <tissue evidence="2">Mantle</tissue>
    </source>
</reference>
<comment type="caution">
    <text evidence="2">The sequence shown here is derived from an EMBL/GenBank/DDBJ whole genome shotgun (WGS) entry which is preliminary data.</text>
</comment>
<dbReference type="AlphaFoldDB" id="A0AAE0T0E0"/>
<gene>
    <name evidence="2" type="ORF">CHS0354_027638</name>
</gene>
<reference evidence="2" key="1">
    <citation type="journal article" date="2021" name="Genome Biol. Evol.">
        <title>A High-Quality Reference Genome for a Parasitic Bivalve with Doubly Uniparental Inheritance (Bivalvia: Unionida).</title>
        <authorList>
            <person name="Smith C.H."/>
        </authorList>
    </citation>
    <scope>NUCLEOTIDE SEQUENCE</scope>
    <source>
        <strain evidence="2">CHS0354</strain>
    </source>
</reference>
<evidence type="ECO:0000313" key="3">
    <source>
        <dbReference type="Proteomes" id="UP001195483"/>
    </source>
</evidence>
<keyword evidence="3" id="KW-1185">Reference proteome</keyword>
<evidence type="ECO:0000256" key="1">
    <source>
        <dbReference type="SAM" id="MobiDB-lite"/>
    </source>
</evidence>
<name>A0AAE0T0E0_9BIVA</name>
<accession>A0AAE0T0E0</accession>
<sequence length="125" mass="15211">MQEQQYMHLEREYINSFGEDIELLQHSTNINENINRRYFVLPVLISICRLEGKLTKASKELPKEIDSEYHRRFTPIQYQESHIHVRHFKFRYSRCYCHQRNDKTAGHPFGYRSNTRTNDVAQRYT</sequence>
<feature type="compositionally biased region" description="Polar residues" evidence="1">
    <location>
        <begin position="112"/>
        <end position="125"/>
    </location>
</feature>